<dbReference type="EMBL" id="CAXIEN010000451">
    <property type="protein sequence ID" value="CAL1298024.1"/>
    <property type="molecule type" value="Genomic_DNA"/>
</dbReference>
<feature type="non-terminal residue" evidence="2">
    <location>
        <position position="79"/>
    </location>
</feature>
<evidence type="ECO:0000313" key="2">
    <source>
        <dbReference type="EMBL" id="CAL1298024.1"/>
    </source>
</evidence>
<accession>A0AAV2BRD2</accession>
<organism evidence="2 3">
    <name type="scientific">Larinioides sclopetarius</name>
    <dbReference type="NCBI Taxonomy" id="280406"/>
    <lineage>
        <taxon>Eukaryota</taxon>
        <taxon>Metazoa</taxon>
        <taxon>Ecdysozoa</taxon>
        <taxon>Arthropoda</taxon>
        <taxon>Chelicerata</taxon>
        <taxon>Arachnida</taxon>
        <taxon>Araneae</taxon>
        <taxon>Araneomorphae</taxon>
        <taxon>Entelegynae</taxon>
        <taxon>Araneoidea</taxon>
        <taxon>Araneidae</taxon>
        <taxon>Larinioides</taxon>
    </lineage>
</organism>
<reference evidence="2 3" key="1">
    <citation type="submission" date="2024-04" db="EMBL/GenBank/DDBJ databases">
        <authorList>
            <person name="Rising A."/>
            <person name="Reimegard J."/>
            <person name="Sonavane S."/>
            <person name="Akerstrom W."/>
            <person name="Nylinder S."/>
            <person name="Hedman E."/>
            <person name="Kallberg Y."/>
        </authorList>
    </citation>
    <scope>NUCLEOTIDE SEQUENCE [LARGE SCALE GENOMIC DNA]</scope>
</reference>
<dbReference type="Proteomes" id="UP001497382">
    <property type="component" value="Unassembled WGS sequence"/>
</dbReference>
<protein>
    <submittedName>
        <fullName evidence="2">Uncharacterized protein</fullName>
    </submittedName>
</protein>
<proteinExistence type="predicted"/>
<comment type="caution">
    <text evidence="2">The sequence shown here is derived from an EMBL/GenBank/DDBJ whole genome shotgun (WGS) entry which is preliminary data.</text>
</comment>
<gene>
    <name evidence="2" type="ORF">LARSCL_LOCUS20652</name>
</gene>
<feature type="non-terminal residue" evidence="2">
    <location>
        <position position="1"/>
    </location>
</feature>
<keyword evidence="3" id="KW-1185">Reference proteome</keyword>
<evidence type="ECO:0000313" key="3">
    <source>
        <dbReference type="Proteomes" id="UP001497382"/>
    </source>
</evidence>
<name>A0AAV2BRD2_9ARAC</name>
<feature type="region of interest" description="Disordered" evidence="1">
    <location>
        <begin position="21"/>
        <end position="43"/>
    </location>
</feature>
<dbReference type="AlphaFoldDB" id="A0AAV2BRD2"/>
<evidence type="ECO:0000256" key="1">
    <source>
        <dbReference type="SAM" id="MobiDB-lite"/>
    </source>
</evidence>
<sequence length="79" mass="9566">RNVKRLVNKILERQQRKRELAQSVEKADQDAKREEQERAQQRALEEESLTRNVVLLQTKLLILEGKRYQRDRLVKKIQE</sequence>